<dbReference type="EMBL" id="PUHP01000377">
    <property type="protein sequence ID" value="TQN70509.1"/>
    <property type="molecule type" value="Genomic_DNA"/>
</dbReference>
<comment type="caution">
    <text evidence="1">The sequence shown here is derived from an EMBL/GenBank/DDBJ whole genome shotgun (WGS) entry which is preliminary data.</text>
</comment>
<evidence type="ECO:0000313" key="2">
    <source>
        <dbReference type="Proteomes" id="UP000326340"/>
    </source>
</evidence>
<sequence>MFSATELLRWSEEDSGIRTVLSCIGNVYASRGLQLATIQTGDVLLMEVEQREIYDTIQKRLQQPSPHLDKSLLHLAVFFCLLQAHDEQSGTQDHHEGFGSAQSAT</sequence>
<dbReference type="AlphaFoldDB" id="A0A5Q4BV86"/>
<evidence type="ECO:0000313" key="1">
    <source>
        <dbReference type="EMBL" id="TQN70509.1"/>
    </source>
</evidence>
<dbReference type="Proteomes" id="UP000326340">
    <property type="component" value="Unassembled WGS sequence"/>
</dbReference>
<accession>A0A5Q4BV86</accession>
<protein>
    <submittedName>
        <fullName evidence="1">Uncharacterized protein</fullName>
    </submittedName>
</protein>
<proteinExistence type="predicted"/>
<name>A0A5Q4BV86_9PEZI</name>
<dbReference type="OrthoDB" id="5059721at2759"/>
<keyword evidence="2" id="KW-1185">Reference proteome</keyword>
<organism evidence="1 2">
    <name type="scientific">Colletotrichum shisoi</name>
    <dbReference type="NCBI Taxonomy" id="2078593"/>
    <lineage>
        <taxon>Eukaryota</taxon>
        <taxon>Fungi</taxon>
        <taxon>Dikarya</taxon>
        <taxon>Ascomycota</taxon>
        <taxon>Pezizomycotina</taxon>
        <taxon>Sordariomycetes</taxon>
        <taxon>Hypocreomycetidae</taxon>
        <taxon>Glomerellales</taxon>
        <taxon>Glomerellaceae</taxon>
        <taxon>Colletotrichum</taxon>
        <taxon>Colletotrichum destructivum species complex</taxon>
    </lineage>
</organism>
<reference evidence="1 2" key="1">
    <citation type="journal article" date="2019" name="Sci. Rep.">
        <title>Colletotrichum shisoi sp. nov., an anthracnose pathogen of Perilla frutescens in Japan: molecular phylogenetic, morphological and genomic evidence.</title>
        <authorList>
            <person name="Gan P."/>
            <person name="Tsushima A."/>
            <person name="Hiroyama R."/>
            <person name="Narusaka M."/>
            <person name="Takano Y."/>
            <person name="Narusaka Y."/>
            <person name="Kawaradani M."/>
            <person name="Damm U."/>
            <person name="Shirasu K."/>
        </authorList>
    </citation>
    <scope>NUCLEOTIDE SEQUENCE [LARGE SCALE GENOMIC DNA]</scope>
    <source>
        <strain evidence="1 2">PG-2018a</strain>
    </source>
</reference>
<gene>
    <name evidence="1" type="ORF">CSHISOI_04973</name>
</gene>